<accession>A0AAV4QY00</accession>
<dbReference type="Proteomes" id="UP001054945">
    <property type="component" value="Unassembled WGS sequence"/>
</dbReference>
<evidence type="ECO:0000313" key="2">
    <source>
        <dbReference type="EMBL" id="GIY12942.1"/>
    </source>
</evidence>
<gene>
    <name evidence="2" type="ORF">CEXT_445621</name>
</gene>
<comment type="caution">
    <text evidence="2">The sequence shown here is derived from an EMBL/GenBank/DDBJ whole genome shotgun (WGS) entry which is preliminary data.</text>
</comment>
<protein>
    <submittedName>
        <fullName evidence="2">Uncharacterized protein</fullName>
    </submittedName>
</protein>
<feature type="region of interest" description="Disordered" evidence="1">
    <location>
        <begin position="1"/>
        <end position="20"/>
    </location>
</feature>
<name>A0AAV4QY00_CAEEX</name>
<sequence length="53" mass="5497">MGSSGSGVGFPSPEPKGQLPLHIVCSRPTGQALTPLQLLLKATGKDARLLKDK</sequence>
<dbReference type="EMBL" id="BPLR01006867">
    <property type="protein sequence ID" value="GIY12942.1"/>
    <property type="molecule type" value="Genomic_DNA"/>
</dbReference>
<evidence type="ECO:0000256" key="1">
    <source>
        <dbReference type="SAM" id="MobiDB-lite"/>
    </source>
</evidence>
<reference evidence="2 3" key="1">
    <citation type="submission" date="2021-06" db="EMBL/GenBank/DDBJ databases">
        <title>Caerostris extrusa draft genome.</title>
        <authorList>
            <person name="Kono N."/>
            <person name="Arakawa K."/>
        </authorList>
    </citation>
    <scope>NUCLEOTIDE SEQUENCE [LARGE SCALE GENOMIC DNA]</scope>
</reference>
<dbReference type="AlphaFoldDB" id="A0AAV4QY00"/>
<organism evidence="2 3">
    <name type="scientific">Caerostris extrusa</name>
    <name type="common">Bark spider</name>
    <name type="synonym">Caerostris bankana</name>
    <dbReference type="NCBI Taxonomy" id="172846"/>
    <lineage>
        <taxon>Eukaryota</taxon>
        <taxon>Metazoa</taxon>
        <taxon>Ecdysozoa</taxon>
        <taxon>Arthropoda</taxon>
        <taxon>Chelicerata</taxon>
        <taxon>Arachnida</taxon>
        <taxon>Araneae</taxon>
        <taxon>Araneomorphae</taxon>
        <taxon>Entelegynae</taxon>
        <taxon>Araneoidea</taxon>
        <taxon>Araneidae</taxon>
        <taxon>Caerostris</taxon>
    </lineage>
</organism>
<keyword evidence="3" id="KW-1185">Reference proteome</keyword>
<proteinExistence type="predicted"/>
<feature type="non-terminal residue" evidence="2">
    <location>
        <position position="53"/>
    </location>
</feature>
<evidence type="ECO:0000313" key="3">
    <source>
        <dbReference type="Proteomes" id="UP001054945"/>
    </source>
</evidence>